<feature type="transmembrane region" description="Helical" evidence="5">
    <location>
        <begin position="75"/>
        <end position="97"/>
    </location>
</feature>
<evidence type="ECO:0000256" key="5">
    <source>
        <dbReference type="SAM" id="Phobius"/>
    </source>
</evidence>
<gene>
    <name evidence="6" type="ORF">Pflav_023980</name>
</gene>
<feature type="transmembrane region" description="Helical" evidence="5">
    <location>
        <begin position="149"/>
        <end position="170"/>
    </location>
</feature>
<dbReference type="EMBL" id="AP022870">
    <property type="protein sequence ID" value="BCB75988.1"/>
    <property type="molecule type" value="Genomic_DNA"/>
</dbReference>
<feature type="transmembrane region" description="Helical" evidence="5">
    <location>
        <begin position="323"/>
        <end position="344"/>
    </location>
</feature>
<evidence type="ECO:0000256" key="1">
    <source>
        <dbReference type="ARBA" id="ARBA00004141"/>
    </source>
</evidence>
<feature type="transmembrane region" description="Helical" evidence="5">
    <location>
        <begin position="229"/>
        <end position="256"/>
    </location>
</feature>
<keyword evidence="7" id="KW-1185">Reference proteome</keyword>
<feature type="transmembrane region" description="Helical" evidence="5">
    <location>
        <begin position="356"/>
        <end position="377"/>
    </location>
</feature>
<proteinExistence type="predicted"/>
<evidence type="ECO:0000256" key="3">
    <source>
        <dbReference type="ARBA" id="ARBA00022989"/>
    </source>
</evidence>
<reference evidence="6 7" key="1">
    <citation type="submission" date="2020-03" db="EMBL/GenBank/DDBJ databases">
        <title>Whole genome shotgun sequence of Phytohabitans flavus NBRC 107702.</title>
        <authorList>
            <person name="Komaki H."/>
            <person name="Tamura T."/>
        </authorList>
    </citation>
    <scope>NUCLEOTIDE SEQUENCE [LARGE SCALE GENOMIC DNA]</scope>
    <source>
        <strain evidence="6 7">NBRC 107702</strain>
    </source>
</reference>
<feature type="transmembrane region" description="Helical" evidence="5">
    <location>
        <begin position="276"/>
        <end position="296"/>
    </location>
</feature>
<evidence type="ECO:0000313" key="7">
    <source>
        <dbReference type="Proteomes" id="UP000502508"/>
    </source>
</evidence>
<dbReference type="KEGG" id="pfla:Pflav_023980"/>
<feature type="transmembrane region" description="Helical" evidence="5">
    <location>
        <begin position="182"/>
        <end position="209"/>
    </location>
</feature>
<dbReference type="GO" id="GO:0016020">
    <property type="term" value="C:membrane"/>
    <property type="evidence" value="ECO:0007669"/>
    <property type="project" value="UniProtKB-SubCell"/>
</dbReference>
<reference evidence="6 7" key="2">
    <citation type="submission" date="2020-03" db="EMBL/GenBank/DDBJ databases">
        <authorList>
            <person name="Ichikawa N."/>
            <person name="Kimura A."/>
            <person name="Kitahashi Y."/>
            <person name="Uohara A."/>
        </authorList>
    </citation>
    <scope>NUCLEOTIDE SEQUENCE [LARGE SCALE GENOMIC DNA]</scope>
    <source>
        <strain evidence="6 7">NBRC 107702</strain>
    </source>
</reference>
<dbReference type="Proteomes" id="UP000502508">
    <property type="component" value="Chromosome"/>
</dbReference>
<accession>A0A6F8XQF2</accession>
<keyword evidence="2 5" id="KW-0812">Transmembrane</keyword>
<dbReference type="Gene3D" id="1.10.3720.10">
    <property type="entry name" value="MetI-like"/>
    <property type="match status" value="1"/>
</dbReference>
<feature type="transmembrane region" description="Helical" evidence="5">
    <location>
        <begin position="7"/>
        <end position="28"/>
    </location>
</feature>
<feature type="transmembrane region" description="Helical" evidence="5">
    <location>
        <begin position="417"/>
        <end position="435"/>
    </location>
</feature>
<evidence type="ECO:0000256" key="2">
    <source>
        <dbReference type="ARBA" id="ARBA00022692"/>
    </source>
</evidence>
<dbReference type="AlphaFoldDB" id="A0A6F8XQF2"/>
<organism evidence="6 7">
    <name type="scientific">Phytohabitans flavus</name>
    <dbReference type="NCBI Taxonomy" id="1076124"/>
    <lineage>
        <taxon>Bacteria</taxon>
        <taxon>Bacillati</taxon>
        <taxon>Actinomycetota</taxon>
        <taxon>Actinomycetes</taxon>
        <taxon>Micromonosporales</taxon>
        <taxon>Micromonosporaceae</taxon>
    </lineage>
</organism>
<feature type="transmembrane region" description="Helical" evidence="5">
    <location>
        <begin position="389"/>
        <end position="410"/>
    </location>
</feature>
<dbReference type="SUPFAM" id="SSF161098">
    <property type="entry name" value="MetI-like"/>
    <property type="match status" value="1"/>
</dbReference>
<comment type="subcellular location">
    <subcellularLocation>
        <location evidence="1">Membrane</location>
        <topology evidence="1">Multi-pass membrane protein</topology>
    </subcellularLocation>
</comment>
<keyword evidence="4 5" id="KW-0472">Membrane</keyword>
<feature type="transmembrane region" description="Helical" evidence="5">
    <location>
        <begin position="109"/>
        <end position="129"/>
    </location>
</feature>
<evidence type="ECO:0000313" key="6">
    <source>
        <dbReference type="EMBL" id="BCB75988.1"/>
    </source>
</evidence>
<keyword evidence="3 5" id="KW-1133">Transmembrane helix</keyword>
<sequence>MTEQSPVHRLVGAFLLVPAFLALLWSYVLPTLSTVVESFRHGSFLEAGGPGAESAGFDNYDQALTDGFAGGLGTALLLALVPLLAALVAAPLLALAADRAGRAMRIATRVLLALPLALYAPAAVTVGWFTGRLGDGDADFSTRWPTVSVYAWISFGLVVAIAATAFLAALRGRRPGGGSGTALLAVGGVLALGVLATALQAATVPLLLGTRAQPPVVYAVVHSLSIGDFGAGAAASVILLLVLGAMGLGAVALLVFTRTRIEVEPENPAPTANPAAVAAVAVGGVALLAIVGYALFPWLRDVGDLGGDLPRGFSVGRIVVNTWLPPLISAVVGVGFAALGGYGIGALRPLGRYSEVILLPFAPWLFVGTGPLAIAGFLRARELGQFDSFLGLIPPTWLSIPALVLFTLFFRARRSTVVTALPLAALALLLVWLLSAQDTLWPYLVAQSPDLRTGPLALVVLATSLATLGGGGGAMALVLPLPLLLFFAAACVALQVGYLDRLAIRAGREEDGP</sequence>
<dbReference type="RefSeq" id="WP_173036068.1">
    <property type="nucleotide sequence ID" value="NZ_AP022870.1"/>
</dbReference>
<protein>
    <submittedName>
        <fullName evidence="6">Uncharacterized protein</fullName>
    </submittedName>
</protein>
<name>A0A6F8XQF2_9ACTN</name>
<evidence type="ECO:0000256" key="4">
    <source>
        <dbReference type="ARBA" id="ARBA00023136"/>
    </source>
</evidence>
<dbReference type="InterPro" id="IPR035906">
    <property type="entry name" value="MetI-like_sf"/>
</dbReference>
<feature type="transmembrane region" description="Helical" evidence="5">
    <location>
        <begin position="474"/>
        <end position="499"/>
    </location>
</feature>